<evidence type="ECO:0000256" key="13">
    <source>
        <dbReference type="ARBA" id="ARBA00049902"/>
    </source>
</evidence>
<keyword evidence="11" id="KW-0961">Cell wall biogenesis/degradation</keyword>
<comment type="similarity">
    <text evidence="2">In the N-terminal section; belongs to the glycosyltransferase 51 family.</text>
</comment>
<evidence type="ECO:0000256" key="9">
    <source>
        <dbReference type="ARBA" id="ARBA00022984"/>
    </source>
</evidence>
<keyword evidence="6" id="KW-0808">Transferase</keyword>
<comment type="catalytic activity">
    <reaction evidence="12">
        <text>Preferential cleavage: (Ac)2-L-Lys-D-Ala-|-D-Ala. Also transpeptidation of peptidyl-alanyl moieties that are N-acyl substituents of D-alanine.</text>
        <dbReference type="EC" id="3.4.16.4"/>
    </reaction>
</comment>
<evidence type="ECO:0000256" key="3">
    <source>
        <dbReference type="ARBA" id="ARBA00022645"/>
    </source>
</evidence>
<keyword evidence="4" id="KW-0645">Protease</keyword>
<accession>A0A9Y2ETI3</accession>
<reference evidence="15" key="1">
    <citation type="submission" date="2023-03" db="EMBL/GenBank/DDBJ databases">
        <title>Selenobaculum gbiensis gen. nov. sp. nov., a new bacterium isolated from the gut microbiota of IBD patient.</title>
        <authorList>
            <person name="Yeo S."/>
            <person name="Park H."/>
            <person name="Huh C.S."/>
        </authorList>
    </citation>
    <scope>NUCLEOTIDE SEQUENCE</scope>
    <source>
        <strain evidence="15">ICN-92133</strain>
    </source>
</reference>
<dbReference type="EMBL" id="CP120678">
    <property type="protein sequence ID" value="WIW70040.1"/>
    <property type="molecule type" value="Genomic_DNA"/>
</dbReference>
<feature type="domain" description="Glycosyl transferase family 51" evidence="14">
    <location>
        <begin position="86"/>
        <end position="251"/>
    </location>
</feature>
<dbReference type="Proteomes" id="UP001243623">
    <property type="component" value="Chromosome"/>
</dbReference>
<proteinExistence type="inferred from homology"/>
<gene>
    <name evidence="15" type="ORF">P3F81_09030</name>
</gene>
<dbReference type="KEGG" id="sgbi:P3F81_09030"/>
<name>A0A9Y2ETI3_9FIRM</name>
<dbReference type="GO" id="GO:0009252">
    <property type="term" value="P:peptidoglycan biosynthetic process"/>
    <property type="evidence" value="ECO:0007669"/>
    <property type="project" value="UniProtKB-KW"/>
</dbReference>
<evidence type="ECO:0000256" key="4">
    <source>
        <dbReference type="ARBA" id="ARBA00022670"/>
    </source>
</evidence>
<evidence type="ECO:0000256" key="6">
    <source>
        <dbReference type="ARBA" id="ARBA00022679"/>
    </source>
</evidence>
<keyword evidence="16" id="KW-1185">Reference proteome</keyword>
<dbReference type="GO" id="GO:0009002">
    <property type="term" value="F:serine-type D-Ala-D-Ala carboxypeptidase activity"/>
    <property type="evidence" value="ECO:0007669"/>
    <property type="project" value="UniProtKB-EC"/>
</dbReference>
<evidence type="ECO:0000256" key="2">
    <source>
        <dbReference type="ARBA" id="ARBA00007739"/>
    </source>
</evidence>
<protein>
    <submittedName>
        <fullName evidence="15">Transglycosylase domain-containing protein</fullName>
    </submittedName>
</protein>
<sequence length="274" mass="31016">MQRFRFGRFFLYLFILFFLCFWFSGGNTILNFFDPALKTTIKQALDANQISSLTNVTNETKNDLTSTYDRIYRLIALKSSVDSKIAKQNYVKLENISLSLQQAIIATEDNRFYTHPGFDVEGIMRASLVNLQYGEVTEGGSTITQQLVKNLFLSQDRSLNRKMEEFALAVDMEMRYSKEEILELYLNTIYFGSGFYGISEASMGYFAKMPNELTLAEAAMLAGLPNAPSVYSPYVDFNAAKKRQSVVLSRMADTGYITPTIANETKSAPIYLAE</sequence>
<evidence type="ECO:0000256" key="11">
    <source>
        <dbReference type="ARBA" id="ARBA00023316"/>
    </source>
</evidence>
<evidence type="ECO:0000256" key="5">
    <source>
        <dbReference type="ARBA" id="ARBA00022676"/>
    </source>
</evidence>
<evidence type="ECO:0000256" key="10">
    <source>
        <dbReference type="ARBA" id="ARBA00023268"/>
    </source>
</evidence>
<keyword evidence="10" id="KW-0511">Multifunctional enzyme</keyword>
<keyword evidence="5" id="KW-0328">Glycosyltransferase</keyword>
<evidence type="ECO:0000256" key="7">
    <source>
        <dbReference type="ARBA" id="ARBA00022801"/>
    </source>
</evidence>
<dbReference type="PANTHER" id="PTHR32282">
    <property type="entry name" value="BINDING PROTEIN TRANSPEPTIDASE, PUTATIVE-RELATED"/>
    <property type="match status" value="1"/>
</dbReference>
<dbReference type="InterPro" id="IPR036950">
    <property type="entry name" value="PBP_transglycosylase"/>
</dbReference>
<keyword evidence="9" id="KW-0573">Peptidoglycan synthesis</keyword>
<dbReference type="GO" id="GO:0071555">
    <property type="term" value="P:cell wall organization"/>
    <property type="evidence" value="ECO:0007669"/>
    <property type="project" value="UniProtKB-KW"/>
</dbReference>
<keyword evidence="3" id="KW-0121">Carboxypeptidase</keyword>
<dbReference type="SUPFAM" id="SSF53955">
    <property type="entry name" value="Lysozyme-like"/>
    <property type="match status" value="1"/>
</dbReference>
<dbReference type="Pfam" id="PF00912">
    <property type="entry name" value="Transgly"/>
    <property type="match status" value="1"/>
</dbReference>
<evidence type="ECO:0000256" key="8">
    <source>
        <dbReference type="ARBA" id="ARBA00022960"/>
    </source>
</evidence>
<dbReference type="GO" id="GO:0008955">
    <property type="term" value="F:peptidoglycan glycosyltransferase activity"/>
    <property type="evidence" value="ECO:0007669"/>
    <property type="project" value="UniProtKB-EC"/>
</dbReference>
<dbReference type="AlphaFoldDB" id="A0A9Y2ETI3"/>
<evidence type="ECO:0000259" key="14">
    <source>
        <dbReference type="Pfam" id="PF00912"/>
    </source>
</evidence>
<evidence type="ECO:0000256" key="12">
    <source>
        <dbReference type="ARBA" id="ARBA00034000"/>
    </source>
</evidence>
<dbReference type="GO" id="GO:0006508">
    <property type="term" value="P:proteolysis"/>
    <property type="evidence" value="ECO:0007669"/>
    <property type="project" value="UniProtKB-KW"/>
</dbReference>
<evidence type="ECO:0000313" key="16">
    <source>
        <dbReference type="Proteomes" id="UP001243623"/>
    </source>
</evidence>
<evidence type="ECO:0000256" key="1">
    <source>
        <dbReference type="ARBA" id="ARBA00007090"/>
    </source>
</evidence>
<dbReference type="InterPro" id="IPR001264">
    <property type="entry name" value="Glyco_trans_51"/>
</dbReference>
<keyword evidence="8" id="KW-0133">Cell shape</keyword>
<dbReference type="InterPro" id="IPR023346">
    <property type="entry name" value="Lysozyme-like_dom_sf"/>
</dbReference>
<dbReference type="PANTHER" id="PTHR32282:SF33">
    <property type="entry name" value="PEPTIDOGLYCAN GLYCOSYLTRANSFERASE"/>
    <property type="match status" value="1"/>
</dbReference>
<organism evidence="15 16">
    <name type="scientific">Selenobaculum gibii</name>
    <dbReference type="NCBI Taxonomy" id="3054208"/>
    <lineage>
        <taxon>Bacteria</taxon>
        <taxon>Bacillati</taxon>
        <taxon>Bacillota</taxon>
        <taxon>Negativicutes</taxon>
        <taxon>Selenomonadales</taxon>
        <taxon>Selenomonadaceae</taxon>
        <taxon>Selenobaculum</taxon>
    </lineage>
</organism>
<evidence type="ECO:0000313" key="15">
    <source>
        <dbReference type="EMBL" id="WIW70040.1"/>
    </source>
</evidence>
<comment type="similarity">
    <text evidence="1">In the C-terminal section; belongs to the transpeptidase family.</text>
</comment>
<dbReference type="GO" id="GO:0008360">
    <property type="term" value="P:regulation of cell shape"/>
    <property type="evidence" value="ECO:0007669"/>
    <property type="project" value="UniProtKB-KW"/>
</dbReference>
<comment type="catalytic activity">
    <reaction evidence="13">
        <text>[GlcNAc-(1-&gt;4)-Mur2Ac(oyl-L-Ala-gamma-D-Glu-L-Lys-D-Ala-D-Ala)](n)-di-trans,octa-cis-undecaprenyl diphosphate + beta-D-GlcNAc-(1-&gt;4)-Mur2Ac(oyl-L-Ala-gamma-D-Glu-L-Lys-D-Ala-D-Ala)-di-trans,octa-cis-undecaprenyl diphosphate = [GlcNAc-(1-&gt;4)-Mur2Ac(oyl-L-Ala-gamma-D-Glu-L-Lys-D-Ala-D-Ala)](n+1)-di-trans,octa-cis-undecaprenyl diphosphate + di-trans,octa-cis-undecaprenyl diphosphate + H(+)</text>
        <dbReference type="Rhea" id="RHEA:23708"/>
        <dbReference type="Rhea" id="RHEA-COMP:9602"/>
        <dbReference type="Rhea" id="RHEA-COMP:9603"/>
        <dbReference type="ChEBI" id="CHEBI:15378"/>
        <dbReference type="ChEBI" id="CHEBI:58405"/>
        <dbReference type="ChEBI" id="CHEBI:60033"/>
        <dbReference type="ChEBI" id="CHEBI:78435"/>
        <dbReference type="EC" id="2.4.99.28"/>
    </reaction>
</comment>
<dbReference type="Gene3D" id="1.10.3810.10">
    <property type="entry name" value="Biosynthetic peptidoglycan transglycosylase-like"/>
    <property type="match status" value="1"/>
</dbReference>
<dbReference type="FunFam" id="1.10.3810.10:FF:000001">
    <property type="entry name" value="Penicillin-binding protein 1A"/>
    <property type="match status" value="1"/>
</dbReference>
<dbReference type="RefSeq" id="WP_147670431.1">
    <property type="nucleotide sequence ID" value="NZ_CP120678.1"/>
</dbReference>
<dbReference type="InterPro" id="IPR050396">
    <property type="entry name" value="Glycosyltr_51/Transpeptidase"/>
</dbReference>
<keyword evidence="7" id="KW-0378">Hydrolase</keyword>